<keyword evidence="2" id="KW-1185">Reference proteome</keyword>
<sequence length="57" mass="6610">MSQATLRSDSVNSYFLAQPRGMYRILSCTMAWNQASRKYSRARSLGSYMVEKQLIQK</sequence>
<dbReference type="EMBL" id="JAIWYP010000003">
    <property type="protein sequence ID" value="KAH3850555.1"/>
    <property type="molecule type" value="Genomic_DNA"/>
</dbReference>
<reference evidence="1" key="1">
    <citation type="journal article" date="2019" name="bioRxiv">
        <title>The Genome of the Zebra Mussel, Dreissena polymorpha: A Resource for Invasive Species Research.</title>
        <authorList>
            <person name="McCartney M.A."/>
            <person name="Auch B."/>
            <person name="Kono T."/>
            <person name="Mallez S."/>
            <person name="Zhang Y."/>
            <person name="Obille A."/>
            <person name="Becker A."/>
            <person name="Abrahante J.E."/>
            <person name="Garbe J."/>
            <person name="Badalamenti J.P."/>
            <person name="Herman A."/>
            <person name="Mangelson H."/>
            <person name="Liachko I."/>
            <person name="Sullivan S."/>
            <person name="Sone E.D."/>
            <person name="Koren S."/>
            <person name="Silverstein K.A.T."/>
            <person name="Beckman K.B."/>
            <person name="Gohl D.M."/>
        </authorList>
    </citation>
    <scope>NUCLEOTIDE SEQUENCE</scope>
    <source>
        <strain evidence="1">Duluth1</strain>
        <tissue evidence="1">Whole animal</tissue>
    </source>
</reference>
<name>A0A9D4L345_DREPO</name>
<proteinExistence type="predicted"/>
<reference evidence="1" key="2">
    <citation type="submission" date="2020-11" db="EMBL/GenBank/DDBJ databases">
        <authorList>
            <person name="McCartney M.A."/>
            <person name="Auch B."/>
            <person name="Kono T."/>
            <person name="Mallez S."/>
            <person name="Becker A."/>
            <person name="Gohl D.M."/>
            <person name="Silverstein K.A.T."/>
            <person name="Koren S."/>
            <person name="Bechman K.B."/>
            <person name="Herman A."/>
            <person name="Abrahante J.E."/>
            <person name="Garbe J."/>
        </authorList>
    </citation>
    <scope>NUCLEOTIDE SEQUENCE</scope>
    <source>
        <strain evidence="1">Duluth1</strain>
        <tissue evidence="1">Whole animal</tissue>
    </source>
</reference>
<comment type="caution">
    <text evidence="1">The sequence shown here is derived from an EMBL/GenBank/DDBJ whole genome shotgun (WGS) entry which is preliminary data.</text>
</comment>
<gene>
    <name evidence="1" type="ORF">DPMN_092970</name>
</gene>
<protein>
    <submittedName>
        <fullName evidence="1">Uncharacterized protein</fullName>
    </submittedName>
</protein>
<dbReference type="AlphaFoldDB" id="A0A9D4L345"/>
<accession>A0A9D4L345</accession>
<organism evidence="1 2">
    <name type="scientific">Dreissena polymorpha</name>
    <name type="common">Zebra mussel</name>
    <name type="synonym">Mytilus polymorpha</name>
    <dbReference type="NCBI Taxonomy" id="45954"/>
    <lineage>
        <taxon>Eukaryota</taxon>
        <taxon>Metazoa</taxon>
        <taxon>Spiralia</taxon>
        <taxon>Lophotrochozoa</taxon>
        <taxon>Mollusca</taxon>
        <taxon>Bivalvia</taxon>
        <taxon>Autobranchia</taxon>
        <taxon>Heteroconchia</taxon>
        <taxon>Euheterodonta</taxon>
        <taxon>Imparidentia</taxon>
        <taxon>Neoheterodontei</taxon>
        <taxon>Myida</taxon>
        <taxon>Dreissenoidea</taxon>
        <taxon>Dreissenidae</taxon>
        <taxon>Dreissena</taxon>
    </lineage>
</organism>
<dbReference type="Proteomes" id="UP000828390">
    <property type="component" value="Unassembled WGS sequence"/>
</dbReference>
<evidence type="ECO:0000313" key="2">
    <source>
        <dbReference type="Proteomes" id="UP000828390"/>
    </source>
</evidence>
<evidence type="ECO:0000313" key="1">
    <source>
        <dbReference type="EMBL" id="KAH3850555.1"/>
    </source>
</evidence>